<dbReference type="EMBL" id="FNED01000003">
    <property type="protein sequence ID" value="SDI31173.1"/>
    <property type="molecule type" value="Genomic_DNA"/>
</dbReference>
<feature type="transmembrane region" description="Helical" evidence="1">
    <location>
        <begin position="244"/>
        <end position="266"/>
    </location>
</feature>
<keyword evidence="1" id="KW-1133">Transmembrane helix</keyword>
<evidence type="ECO:0000313" key="3">
    <source>
        <dbReference type="EMBL" id="KON95591.1"/>
    </source>
</evidence>
<evidence type="ECO:0000313" key="5">
    <source>
        <dbReference type="Proteomes" id="UP000037269"/>
    </source>
</evidence>
<organism evidence="3 5">
    <name type="scientific">Aneurinibacillus migulanus</name>
    <name type="common">Bacillus migulanus</name>
    <dbReference type="NCBI Taxonomy" id="47500"/>
    <lineage>
        <taxon>Bacteria</taxon>
        <taxon>Bacillati</taxon>
        <taxon>Bacillota</taxon>
        <taxon>Bacilli</taxon>
        <taxon>Bacillales</taxon>
        <taxon>Paenibacillaceae</taxon>
        <taxon>Aneurinibacillus group</taxon>
        <taxon>Aneurinibacillus</taxon>
    </lineage>
</organism>
<feature type="transmembrane region" description="Helical" evidence="1">
    <location>
        <begin position="172"/>
        <end position="197"/>
    </location>
</feature>
<dbReference type="EMBL" id="LGUG01000004">
    <property type="protein sequence ID" value="KON95591.1"/>
    <property type="molecule type" value="Genomic_DNA"/>
</dbReference>
<dbReference type="RefSeq" id="WP_043066147.1">
    <property type="nucleotide sequence ID" value="NZ_BJOA01000029.1"/>
</dbReference>
<proteinExistence type="predicted"/>
<feature type="chain" id="PRO_5010414717" evidence="2">
    <location>
        <begin position="28"/>
        <end position="399"/>
    </location>
</feature>
<dbReference type="Proteomes" id="UP000037269">
    <property type="component" value="Unassembled WGS sequence"/>
</dbReference>
<dbReference type="Proteomes" id="UP000182836">
    <property type="component" value="Unassembled WGS sequence"/>
</dbReference>
<evidence type="ECO:0000313" key="4">
    <source>
        <dbReference type="EMBL" id="SDI31173.1"/>
    </source>
</evidence>
<dbReference type="InterPro" id="IPR014194">
    <property type="entry name" value="Spore_III_AE"/>
</dbReference>
<evidence type="ECO:0000313" key="6">
    <source>
        <dbReference type="Proteomes" id="UP000182836"/>
    </source>
</evidence>
<dbReference type="PATRIC" id="fig|47500.8.peg.7070"/>
<dbReference type="STRING" id="47500.AF333_09030"/>
<keyword evidence="2" id="KW-0732">Signal</keyword>
<keyword evidence="1" id="KW-0472">Membrane</keyword>
<reference evidence="3 5" key="1">
    <citation type="submission" date="2015-07" db="EMBL/GenBank/DDBJ databases">
        <title>Fjat-14205 dsm 2895.</title>
        <authorList>
            <person name="Liu B."/>
            <person name="Wang J."/>
            <person name="Zhu Y."/>
            <person name="Liu G."/>
            <person name="Chen Q."/>
            <person name="Chen Z."/>
            <person name="Lan J."/>
            <person name="Che J."/>
            <person name="Ge C."/>
            <person name="Shi H."/>
            <person name="Pan Z."/>
            <person name="Liu X."/>
        </authorList>
    </citation>
    <scope>NUCLEOTIDE SEQUENCE [LARGE SCALE GENOMIC DNA]</scope>
    <source>
        <strain evidence="3 5">DSM 2895</strain>
    </source>
</reference>
<dbReference type="NCBIfam" id="TIGR02829">
    <property type="entry name" value="spore_III_AE"/>
    <property type="match status" value="1"/>
</dbReference>
<feature type="signal peptide" evidence="2">
    <location>
        <begin position="1"/>
        <end position="27"/>
    </location>
</feature>
<feature type="transmembrane region" description="Helical" evidence="1">
    <location>
        <begin position="209"/>
        <end position="232"/>
    </location>
</feature>
<gene>
    <name evidence="3" type="ORF">AF333_09030</name>
    <name evidence="4" type="ORF">SAMN04487909_10332</name>
</gene>
<reference evidence="4 6" key="2">
    <citation type="submission" date="2016-10" db="EMBL/GenBank/DDBJ databases">
        <authorList>
            <person name="de Groot N.N."/>
        </authorList>
    </citation>
    <scope>NUCLEOTIDE SEQUENCE [LARGE SCALE GENOMIC DNA]</scope>
    <source>
        <strain evidence="4 6">DSM 2895</strain>
    </source>
</reference>
<evidence type="ECO:0000256" key="1">
    <source>
        <dbReference type="SAM" id="Phobius"/>
    </source>
</evidence>
<feature type="transmembrane region" description="Helical" evidence="1">
    <location>
        <begin position="86"/>
        <end position="105"/>
    </location>
</feature>
<feature type="transmembrane region" description="Helical" evidence="1">
    <location>
        <begin position="110"/>
        <end position="127"/>
    </location>
</feature>
<feature type="transmembrane region" description="Helical" evidence="1">
    <location>
        <begin position="139"/>
        <end position="160"/>
    </location>
</feature>
<protein>
    <submittedName>
        <fullName evidence="3">Stage III sporulation protein AE</fullName>
    </submittedName>
</protein>
<keyword evidence="1" id="KW-0812">Transmembrane</keyword>
<dbReference type="GeneID" id="42305342"/>
<evidence type="ECO:0000256" key="2">
    <source>
        <dbReference type="SAM" id="SignalP"/>
    </source>
</evidence>
<keyword evidence="5" id="KW-1185">Reference proteome</keyword>
<dbReference type="Pfam" id="PF09546">
    <property type="entry name" value="Spore_III_AE"/>
    <property type="match status" value="1"/>
</dbReference>
<name>A0A0D1WB59_ANEMI</name>
<feature type="transmembrane region" description="Helical" evidence="1">
    <location>
        <begin position="318"/>
        <end position="343"/>
    </location>
</feature>
<sequence length="399" mass="42697">MMQKWLRLSLYMGLLLVLLFIWRPVSAAESGTPASTPQDAIVQGQLERLDTKDIEAFWQKVLDKYGGYLPESEGKSLFEMVTGEKAFSFSGVVQGLGFFLFHELLINGKLLGAILIITVFAMVLETLQTAFEKNSVSTVAYAISYLVLIILAVNSFRVAIDFAQGAIQDMVNFMLALMPLVLALLASTGGITSAALFHPMVVFLVNTSGTLISTIVFPLLFLSTVLSIVSSFSVKYQLTRLAQLLRTISLGLMGSFLTIFLAVLSLQGATAAVADGVALRTAKYIAGNFIPVVGRVFADAAETVVGASLLVKNAVGMAGVLVLLLLVAFPALKILILAFVYNLSSAVMQPLGNSPILSCLGIIGKNLLFIFAALATVSLMFFLAITIVISAANVSVMMR</sequence>
<accession>A0A0D1WB59</accession>
<dbReference type="AlphaFoldDB" id="A0A0D1WB59"/>